<feature type="compositionally biased region" description="Basic and acidic residues" evidence="1">
    <location>
        <begin position="1"/>
        <end position="22"/>
    </location>
</feature>
<feature type="compositionally biased region" description="Basic residues" evidence="1">
    <location>
        <begin position="63"/>
        <end position="79"/>
    </location>
</feature>
<reference evidence="2" key="1">
    <citation type="submission" date="2020-02" db="EMBL/GenBank/DDBJ databases">
        <authorList>
            <person name="Meier V. D."/>
        </authorList>
    </citation>
    <scope>NUCLEOTIDE SEQUENCE</scope>
    <source>
        <strain evidence="2">AVDCRST_MAG11</strain>
    </source>
</reference>
<evidence type="ECO:0000256" key="1">
    <source>
        <dbReference type="SAM" id="MobiDB-lite"/>
    </source>
</evidence>
<feature type="non-terminal residue" evidence="2">
    <location>
        <position position="1"/>
    </location>
</feature>
<protein>
    <submittedName>
        <fullName evidence="2">DNTP triphosphohydrolase, broad substrate specificity</fullName>
    </submittedName>
</protein>
<feature type="region of interest" description="Disordered" evidence="1">
    <location>
        <begin position="1"/>
        <end position="423"/>
    </location>
</feature>
<feature type="compositionally biased region" description="Basic residues" evidence="1">
    <location>
        <begin position="122"/>
        <end position="146"/>
    </location>
</feature>
<organism evidence="2">
    <name type="scientific">uncultured Gemmatimonadaceae bacterium</name>
    <dbReference type="NCBI Taxonomy" id="246130"/>
    <lineage>
        <taxon>Bacteria</taxon>
        <taxon>Pseudomonadati</taxon>
        <taxon>Gemmatimonadota</taxon>
        <taxon>Gemmatimonadia</taxon>
        <taxon>Gemmatimonadales</taxon>
        <taxon>Gemmatimonadaceae</taxon>
        <taxon>environmental samples</taxon>
    </lineage>
</organism>
<feature type="compositionally biased region" description="Basic residues" evidence="1">
    <location>
        <begin position="414"/>
        <end position="423"/>
    </location>
</feature>
<gene>
    <name evidence="2" type="ORF">AVDCRST_MAG11-3969</name>
</gene>
<feature type="compositionally biased region" description="Basic residues" evidence="1">
    <location>
        <begin position="257"/>
        <end position="267"/>
    </location>
</feature>
<evidence type="ECO:0000313" key="2">
    <source>
        <dbReference type="EMBL" id="CAA9358643.1"/>
    </source>
</evidence>
<feature type="compositionally biased region" description="Low complexity" evidence="1">
    <location>
        <begin position="111"/>
        <end position="121"/>
    </location>
</feature>
<feature type="compositionally biased region" description="Basic residues" evidence="1">
    <location>
        <begin position="347"/>
        <end position="358"/>
    </location>
</feature>
<dbReference type="GO" id="GO:0016787">
    <property type="term" value="F:hydrolase activity"/>
    <property type="evidence" value="ECO:0007669"/>
    <property type="project" value="UniProtKB-KW"/>
</dbReference>
<feature type="compositionally biased region" description="Low complexity" evidence="1">
    <location>
        <begin position="26"/>
        <end position="43"/>
    </location>
</feature>
<name>A0A6J4MLP6_9BACT</name>
<feature type="compositionally biased region" description="Low complexity" evidence="1">
    <location>
        <begin position="93"/>
        <end position="102"/>
    </location>
</feature>
<feature type="compositionally biased region" description="Basic residues" evidence="1">
    <location>
        <begin position="316"/>
        <end position="330"/>
    </location>
</feature>
<feature type="compositionally biased region" description="Low complexity" evidence="1">
    <location>
        <begin position="368"/>
        <end position="385"/>
    </location>
</feature>
<proteinExistence type="predicted"/>
<accession>A0A6J4MLP6</accession>
<sequence length="423" mass="47037">DDHHPRPALEERPRRRPDDAVRRHAGVPAAALRAAARARVPRLPGRHALALRARGGHLPPRAAHPRRPARRRRRRRLERRRGGDRARGRVAARRGALPLLARARGDRRAPPRGGRPPAALRGRARRRAACRAGRRRARARARAHPRREREPVPGAHLGLARPGQDRVPQARRAHVWRAVRRDRRRPPHGLAARAARPRDAPPGDRGDREGARRARVAPLRQVPDVPQRLLAPRGALGDGDVQAPRRRRALGADPRRTRARRLHRRGAPRGARAARAVAAPRRASRAPAAQARAGVPRRRAPRRRGRVDRHGPSPDRRRRGRAGPGARRRAGRDPPRLPGQGADARPRHPRRPPRRRDRAPHGERQRADQPAAALRAALPVGPLAPRLRRPRGARARPADPRTRPASGGGARSGPRPRRAAARL</sequence>
<keyword evidence="2" id="KW-0378">Hydrolase</keyword>
<feature type="compositionally biased region" description="Basic residues" evidence="1">
    <location>
        <begin position="295"/>
        <end position="307"/>
    </location>
</feature>
<feature type="compositionally biased region" description="Low complexity" evidence="1">
    <location>
        <begin position="268"/>
        <end position="294"/>
    </location>
</feature>
<feature type="non-terminal residue" evidence="2">
    <location>
        <position position="423"/>
    </location>
</feature>
<dbReference type="EMBL" id="CADCTU010000847">
    <property type="protein sequence ID" value="CAA9358643.1"/>
    <property type="molecule type" value="Genomic_DNA"/>
</dbReference>
<dbReference type="AlphaFoldDB" id="A0A6J4MLP6"/>
<feature type="compositionally biased region" description="Basic residues" evidence="1">
    <location>
        <begin position="169"/>
        <end position="187"/>
    </location>
</feature>
<feature type="compositionally biased region" description="Basic and acidic residues" evidence="1">
    <location>
        <begin position="196"/>
        <end position="212"/>
    </location>
</feature>